<dbReference type="Gene3D" id="2.60.40.780">
    <property type="entry name" value="von Hippel-Lindau disease tumour suppressor, beta domain"/>
    <property type="match status" value="1"/>
</dbReference>
<keyword evidence="4" id="KW-1185">Reference proteome</keyword>
<dbReference type="PRINTS" id="PR00069">
    <property type="entry name" value="ALDKETRDTASE"/>
</dbReference>
<accession>A0AAD7UGD9</accession>
<dbReference type="InterPro" id="IPR036812">
    <property type="entry name" value="NAD(P)_OxRdtase_dom_sf"/>
</dbReference>
<feature type="signal peptide" evidence="1">
    <location>
        <begin position="1"/>
        <end position="15"/>
    </location>
</feature>
<organism evidence="3 4">
    <name type="scientific">Chrysophaeum taylorii</name>
    <dbReference type="NCBI Taxonomy" id="2483200"/>
    <lineage>
        <taxon>Eukaryota</taxon>
        <taxon>Sar</taxon>
        <taxon>Stramenopiles</taxon>
        <taxon>Ochrophyta</taxon>
        <taxon>Pelagophyceae</taxon>
        <taxon>Pelagomonadales</taxon>
        <taxon>Pelagomonadaceae</taxon>
        <taxon>Chrysophaeum</taxon>
    </lineage>
</organism>
<reference evidence="3" key="1">
    <citation type="submission" date="2023-01" db="EMBL/GenBank/DDBJ databases">
        <title>Metagenome sequencing of chrysophaentin producing Chrysophaeum taylorii.</title>
        <authorList>
            <person name="Davison J."/>
            <person name="Bewley C."/>
        </authorList>
    </citation>
    <scope>NUCLEOTIDE SEQUENCE</scope>
    <source>
        <strain evidence="3">NIES-1699</strain>
    </source>
</reference>
<dbReference type="InterPro" id="IPR020471">
    <property type="entry name" value="AKR"/>
</dbReference>
<sequence>MFFFLLSLLATTTQAQQQLEVVLKSGQRLPLVGLGVGNLAHDRIRWVVGHGVRELGVRVIDTAMASRNEHLIAGAIIEGRDEVLVVTKVWYTHLGYNRTRLAVADAVAGFSEGSRLVVLIHWPRCREDIPWMRCDEEEAELEERVKRAGPPPDPETAWRGSWRALEDAYDAGLVAAIGVSNFDVRDTRDLLGFARVVPHLAQINLWTYLFDPELVELLEKNEVAIQAYNAMNGVVARRRYAPRAYADLERLGTTTAVGTLVLAALAQRGVAVVPRASTVTHLAENSPAAVAAVPPLDAPTRDRIDEAMRALMTGNDFLQVEATFVNRLDETVGLFWVHAGDEEVAADLPAGDAATLRTYEGHEFVARVRGQKEVGRFRITTTTTHNHILLFDITRKTAAEL</sequence>
<proteinExistence type="predicted"/>
<dbReference type="PANTHER" id="PTHR43827:SF8">
    <property type="entry name" value="ALDO_KETO REDUCTASE FAMILY PROTEIN"/>
    <property type="match status" value="1"/>
</dbReference>
<protein>
    <recommendedName>
        <fullName evidence="2">NADP-dependent oxidoreductase domain-containing protein</fullName>
    </recommendedName>
</protein>
<feature type="domain" description="NADP-dependent oxidoreductase" evidence="2">
    <location>
        <begin position="54"/>
        <end position="285"/>
    </location>
</feature>
<dbReference type="Proteomes" id="UP001230188">
    <property type="component" value="Unassembled WGS sequence"/>
</dbReference>
<dbReference type="InterPro" id="IPR036208">
    <property type="entry name" value="VHL_sf"/>
</dbReference>
<evidence type="ECO:0000256" key="1">
    <source>
        <dbReference type="SAM" id="SignalP"/>
    </source>
</evidence>
<dbReference type="SUPFAM" id="SSF51430">
    <property type="entry name" value="NAD(P)-linked oxidoreductase"/>
    <property type="match status" value="1"/>
</dbReference>
<feature type="chain" id="PRO_5041956620" description="NADP-dependent oxidoreductase domain-containing protein" evidence="1">
    <location>
        <begin position="16"/>
        <end position="401"/>
    </location>
</feature>
<name>A0AAD7UGD9_9STRA</name>
<comment type="caution">
    <text evidence="3">The sequence shown here is derived from an EMBL/GenBank/DDBJ whole genome shotgun (WGS) entry which is preliminary data.</text>
</comment>
<dbReference type="SUPFAM" id="SSF49468">
    <property type="entry name" value="VHL"/>
    <property type="match status" value="1"/>
</dbReference>
<dbReference type="AlphaFoldDB" id="A0AAD7UGD9"/>
<dbReference type="EMBL" id="JAQMWT010000357">
    <property type="protein sequence ID" value="KAJ8603325.1"/>
    <property type="molecule type" value="Genomic_DNA"/>
</dbReference>
<gene>
    <name evidence="3" type="ORF">CTAYLR_009033</name>
</gene>
<keyword evidence="1" id="KW-0732">Signal</keyword>
<evidence type="ECO:0000313" key="4">
    <source>
        <dbReference type="Proteomes" id="UP001230188"/>
    </source>
</evidence>
<dbReference type="InterPro" id="IPR037140">
    <property type="entry name" value="VHL_beta_dom_sf"/>
</dbReference>
<dbReference type="Pfam" id="PF00248">
    <property type="entry name" value="Aldo_ket_red"/>
    <property type="match status" value="1"/>
</dbReference>
<dbReference type="GO" id="GO:0016491">
    <property type="term" value="F:oxidoreductase activity"/>
    <property type="evidence" value="ECO:0007669"/>
    <property type="project" value="InterPro"/>
</dbReference>
<evidence type="ECO:0000313" key="3">
    <source>
        <dbReference type="EMBL" id="KAJ8603325.1"/>
    </source>
</evidence>
<dbReference type="Gene3D" id="3.20.20.100">
    <property type="entry name" value="NADP-dependent oxidoreductase domain"/>
    <property type="match status" value="1"/>
</dbReference>
<dbReference type="PANTHER" id="PTHR43827">
    <property type="entry name" value="2,5-DIKETO-D-GLUCONIC ACID REDUCTASE"/>
    <property type="match status" value="1"/>
</dbReference>
<evidence type="ECO:0000259" key="2">
    <source>
        <dbReference type="Pfam" id="PF00248"/>
    </source>
</evidence>
<dbReference type="InterPro" id="IPR023210">
    <property type="entry name" value="NADP_OxRdtase_dom"/>
</dbReference>